<evidence type="ECO:0000256" key="4">
    <source>
        <dbReference type="ARBA" id="ARBA00023027"/>
    </source>
</evidence>
<evidence type="ECO:0000256" key="1">
    <source>
        <dbReference type="ARBA" id="ARBA00022614"/>
    </source>
</evidence>
<evidence type="ECO:0000256" key="2">
    <source>
        <dbReference type="ARBA" id="ARBA00022737"/>
    </source>
</evidence>
<dbReference type="Pfam" id="PF00931">
    <property type="entry name" value="NB-ARC"/>
    <property type="match status" value="1"/>
</dbReference>
<protein>
    <recommendedName>
        <fullName evidence="5">TIR domain-containing protein</fullName>
    </recommendedName>
</protein>
<keyword evidence="3" id="KW-0611">Plant defense</keyword>
<dbReference type="InterPro" id="IPR002182">
    <property type="entry name" value="NB-ARC"/>
</dbReference>
<dbReference type="Pfam" id="PF23598">
    <property type="entry name" value="LRR_14"/>
    <property type="match status" value="1"/>
</dbReference>
<organism evidence="6 7">
    <name type="scientific">Linum trigynum</name>
    <dbReference type="NCBI Taxonomy" id="586398"/>
    <lineage>
        <taxon>Eukaryota</taxon>
        <taxon>Viridiplantae</taxon>
        <taxon>Streptophyta</taxon>
        <taxon>Embryophyta</taxon>
        <taxon>Tracheophyta</taxon>
        <taxon>Spermatophyta</taxon>
        <taxon>Magnoliopsida</taxon>
        <taxon>eudicotyledons</taxon>
        <taxon>Gunneridae</taxon>
        <taxon>Pentapetalae</taxon>
        <taxon>rosids</taxon>
        <taxon>fabids</taxon>
        <taxon>Malpighiales</taxon>
        <taxon>Linaceae</taxon>
        <taxon>Linum</taxon>
    </lineage>
</organism>
<dbReference type="InterPro" id="IPR055414">
    <property type="entry name" value="LRR_R13L4/SHOC2-like"/>
</dbReference>
<keyword evidence="7" id="KW-1185">Reference proteome</keyword>
<dbReference type="EMBL" id="OZ034818">
    <property type="protein sequence ID" value="CAL1387016.1"/>
    <property type="molecule type" value="Genomic_DNA"/>
</dbReference>
<evidence type="ECO:0000313" key="6">
    <source>
        <dbReference type="EMBL" id="CAL1387016.1"/>
    </source>
</evidence>
<dbReference type="PANTHER" id="PTHR11017">
    <property type="entry name" value="LEUCINE-RICH REPEAT-CONTAINING PROTEIN"/>
    <property type="match status" value="1"/>
</dbReference>
<dbReference type="InterPro" id="IPR042197">
    <property type="entry name" value="Apaf_helical"/>
</dbReference>
<name>A0AAV2EM03_9ROSI</name>
<reference evidence="6 7" key="1">
    <citation type="submission" date="2024-04" db="EMBL/GenBank/DDBJ databases">
        <authorList>
            <person name="Fracassetti M."/>
        </authorList>
    </citation>
    <scope>NUCLEOTIDE SEQUENCE [LARGE SCALE GENOMIC DNA]</scope>
</reference>
<dbReference type="Proteomes" id="UP001497516">
    <property type="component" value="Chromosome 5"/>
</dbReference>
<proteinExistence type="predicted"/>
<feature type="domain" description="TIR" evidence="5">
    <location>
        <begin position="25"/>
        <end position="187"/>
    </location>
</feature>
<dbReference type="FunFam" id="3.40.50.10140:FF:000007">
    <property type="entry name" value="Disease resistance protein (TIR-NBS-LRR class)"/>
    <property type="match status" value="1"/>
</dbReference>
<keyword evidence="4" id="KW-0520">NAD</keyword>
<dbReference type="InterPro" id="IPR044974">
    <property type="entry name" value="Disease_R_plants"/>
</dbReference>
<dbReference type="InterPro" id="IPR058192">
    <property type="entry name" value="WHD_ROQ1-like"/>
</dbReference>
<dbReference type="SMART" id="SM00255">
    <property type="entry name" value="TIR"/>
    <property type="match status" value="1"/>
</dbReference>
<dbReference type="Gene3D" id="1.10.8.430">
    <property type="entry name" value="Helical domain of apoptotic protease-activating factors"/>
    <property type="match status" value="1"/>
</dbReference>
<gene>
    <name evidence="6" type="ORF">LTRI10_LOCUS28027</name>
</gene>
<dbReference type="GO" id="GO:0007165">
    <property type="term" value="P:signal transduction"/>
    <property type="evidence" value="ECO:0007669"/>
    <property type="project" value="InterPro"/>
</dbReference>
<keyword evidence="2" id="KW-0677">Repeat</keyword>
<dbReference type="Pfam" id="PF01582">
    <property type="entry name" value="TIR"/>
    <property type="match status" value="1"/>
</dbReference>
<dbReference type="SUPFAM" id="SSF52200">
    <property type="entry name" value="Toll/Interleukin receptor TIR domain"/>
    <property type="match status" value="1"/>
</dbReference>
<evidence type="ECO:0000313" key="7">
    <source>
        <dbReference type="Proteomes" id="UP001497516"/>
    </source>
</evidence>
<dbReference type="InterPro" id="IPR027417">
    <property type="entry name" value="P-loop_NTPase"/>
</dbReference>
<dbReference type="SUPFAM" id="SSF52058">
    <property type="entry name" value="L domain-like"/>
    <property type="match status" value="3"/>
</dbReference>
<evidence type="ECO:0000259" key="5">
    <source>
        <dbReference type="PROSITE" id="PS50104"/>
    </source>
</evidence>
<dbReference type="InterPro" id="IPR035897">
    <property type="entry name" value="Toll_tir_struct_dom_sf"/>
</dbReference>
<dbReference type="GO" id="GO:0043531">
    <property type="term" value="F:ADP binding"/>
    <property type="evidence" value="ECO:0007669"/>
    <property type="project" value="InterPro"/>
</dbReference>
<dbReference type="GO" id="GO:0051707">
    <property type="term" value="P:response to other organism"/>
    <property type="evidence" value="ECO:0007669"/>
    <property type="project" value="UniProtKB-ARBA"/>
</dbReference>
<dbReference type="InterPro" id="IPR032675">
    <property type="entry name" value="LRR_dom_sf"/>
</dbReference>
<dbReference type="InterPro" id="IPR000157">
    <property type="entry name" value="TIR_dom"/>
</dbReference>
<accession>A0AAV2EM03</accession>
<dbReference type="Gene3D" id="3.40.50.10140">
    <property type="entry name" value="Toll/interleukin-1 receptor homology (TIR) domain"/>
    <property type="match status" value="1"/>
</dbReference>
<dbReference type="GO" id="GO:0006952">
    <property type="term" value="P:defense response"/>
    <property type="evidence" value="ECO:0007669"/>
    <property type="project" value="UniProtKB-KW"/>
</dbReference>
<sequence>MKRNLSSSDCVPSPKRPSLLPLPTGKYEVFLSFRGPDVRRTFADCLYKFLDHSKIRTFLDDEELRKGEKIAPSLVEAIHESKVYIPILSQDYASSKWCLEELSLMVKSLNQNEGHILLPIFYFVEPRDVRRQEGSYSEAFGRHSQEFDADTITEWKEALQVVGQMKGWHVTESDGQGDVIEKVFSEVWSHLMANYTIVTDELIGIDSHVKEVLDLLDLDSKGLKIVGIHGIGGIGKTTLSKAVYNEVSSWFDRCCFLEDIRETLLKADGVVTLQNKVISNILRHGSHVKDASEGVHLIKDKVCKYKVLIVLDDVDRRFEFDKVFGKLQDFSIESRFILTTRDKRVLEFFEECRLFEAKEMSDIDSCQLLRKHALQMDDPQEGSDTLCEEFVKLAAGLPLALKVIGSLLFRKDIRIWEEKLEELKESPFTGVHEILKISYNDLTPTEKEIFLDIACFFIGETKECPFYMWNECKFYPESGISNLILKSLIKINERSEFWMHDHVRDLGRAIIYEENIRQPWKRSRIWSNEDALDMLENGKGSAAVQVLRINMEDRGNLELTEKDFNKLSGIRFLDVWGGGLTGDFSKMLPNIQWLQLGSCHSIPTDVNLKKLVILSLEHSNVWDYWRGWKRIKESKKLKVVNLRWCNDLVKAPDLSSSGSLEVINLDACCDVGGELHISNFKKLKLLRLSGSKITELKGDIQMLQDLKEIDASRSKLTKLPTGIGKLGSLEILHLVSCLVEVPALPTSLKQLTLSSPRVPNLLELKDLEVLCFQNCYNGPQIPGDIGLQLPKLKKLNVDSCGALETLLLEVVSAATSSSNGMGVSAAQLPSSLNSLVVRSCQKLERLPNLANLSNLTELRLVLVVVHEISGLGELRMLETLEISRAPHLENLDGLENLVLLQRLTLDRCDAVEKLPSLSSLVKLHTLKIRRCKDLFEIQGSQSLDALGECSLTHLEISRCPRLAIVEGLLQSLEALTTLELTNFLSLETLLGLPSLGNLKKLTVEETSHGALQRNETRLSVPRIRTLHLARLSNLQVIKISRCQQLIEITGFEALQSLEELDISSCTSFQKLSNLSALKNLKKLTIRDGAQLAKLEELDRLESLECLDMEGCMSIEKLPPNMFNLKNLWSLSIVECMSWTFTEECGLEGLNSLKKLYISGCRSIIRLPNLCGLPNLIDLDIRECTELTDVMGLRRLESLRRLNLTDCASIVRLPNLSDLKNLKVLNISGCKQLTEIRGLESLETLQALAMSNCKSINKLPDLSCLEYLRYLDVRECTQLTEVMGVESWESLELLAMSNCKSISNFSDLSGLKNLKHLDIRGCSQLTEIIGLHKFTSLQVLGLHNYTAVSILGDPFRDLHWKYLALATLK</sequence>
<dbReference type="SMART" id="SM00367">
    <property type="entry name" value="LRR_CC"/>
    <property type="match status" value="7"/>
</dbReference>
<dbReference type="Gene3D" id="3.40.50.300">
    <property type="entry name" value="P-loop containing nucleotide triphosphate hydrolases"/>
    <property type="match status" value="1"/>
</dbReference>
<dbReference type="Pfam" id="PF23247">
    <property type="entry name" value="LRR_RPS2"/>
    <property type="match status" value="1"/>
</dbReference>
<dbReference type="PRINTS" id="PR00364">
    <property type="entry name" value="DISEASERSIST"/>
</dbReference>
<dbReference type="InterPro" id="IPR057135">
    <property type="entry name" value="At4g27190-like_LRR"/>
</dbReference>
<dbReference type="PROSITE" id="PS50104">
    <property type="entry name" value="TIR"/>
    <property type="match status" value="1"/>
</dbReference>
<dbReference type="SUPFAM" id="SSF52540">
    <property type="entry name" value="P-loop containing nucleoside triphosphate hydrolases"/>
    <property type="match status" value="1"/>
</dbReference>
<dbReference type="PANTHER" id="PTHR11017:SF570">
    <property type="entry name" value="DISEASE RESISTANCE PROTEIN (TIR-NBS CLASS)-RELATED"/>
    <property type="match status" value="1"/>
</dbReference>
<dbReference type="Gene3D" id="3.40.1170.20">
    <property type="entry name" value="tRNA intron endonuclease, N-terminal domain"/>
    <property type="match status" value="2"/>
</dbReference>
<evidence type="ECO:0000256" key="3">
    <source>
        <dbReference type="ARBA" id="ARBA00022821"/>
    </source>
</evidence>
<dbReference type="InterPro" id="IPR006553">
    <property type="entry name" value="Leu-rich_rpt_Cys-con_subtyp"/>
</dbReference>
<keyword evidence="1" id="KW-0433">Leucine-rich repeat</keyword>
<dbReference type="Pfam" id="PF23282">
    <property type="entry name" value="WHD_ROQ1"/>
    <property type="match status" value="1"/>
</dbReference>
<dbReference type="Gene3D" id="3.80.10.10">
    <property type="entry name" value="Ribonuclease Inhibitor"/>
    <property type="match status" value="4"/>
</dbReference>